<evidence type="ECO:0000256" key="1">
    <source>
        <dbReference type="SAM" id="MobiDB-lite"/>
    </source>
</evidence>
<organism evidence="2 3">
    <name type="scientific">Curvibacter cyanobacteriorum</name>
    <dbReference type="NCBI Taxonomy" id="3026422"/>
    <lineage>
        <taxon>Bacteria</taxon>
        <taxon>Pseudomonadati</taxon>
        <taxon>Pseudomonadota</taxon>
        <taxon>Betaproteobacteria</taxon>
        <taxon>Burkholderiales</taxon>
        <taxon>Comamonadaceae</taxon>
        <taxon>Curvibacter</taxon>
    </lineage>
</organism>
<comment type="caution">
    <text evidence="2">The sequence shown here is derived from an EMBL/GenBank/DDBJ whole genome shotgun (WGS) entry which is preliminary data.</text>
</comment>
<reference evidence="2 3" key="1">
    <citation type="submission" date="2023-02" db="EMBL/GenBank/DDBJ databases">
        <title>Bacterial whole genomic sequence of Curvibacter sp. HBC61.</title>
        <authorList>
            <person name="Le V."/>
            <person name="Ko S.-R."/>
            <person name="Ahn C.-Y."/>
            <person name="Oh H.-M."/>
        </authorList>
    </citation>
    <scope>NUCLEOTIDE SEQUENCE [LARGE SCALE GENOMIC DNA]</scope>
    <source>
        <strain evidence="2 3">HBC61</strain>
    </source>
</reference>
<dbReference type="EMBL" id="JAQSIP010000002">
    <property type="protein sequence ID" value="MDD0837891.1"/>
    <property type="molecule type" value="Genomic_DNA"/>
</dbReference>
<feature type="compositionally biased region" description="Basic and acidic residues" evidence="1">
    <location>
        <begin position="12"/>
        <end position="32"/>
    </location>
</feature>
<feature type="region of interest" description="Disordered" evidence="1">
    <location>
        <begin position="1"/>
        <end position="41"/>
    </location>
</feature>
<sequence length="174" mass="19360">MIRHSQLKRSAFKREPRVISRSTEKLQADHESAGQAEISRSTVKPIRRGVIAPIEGFKSAPKDPAPVRSEPYRRLVAKLPCKFCGIDGYSQAAHPNTGKGAGTKTDDRLCFPLCADRPGQRGCHSYLDQGALLGKERRRQIEPLWGAATRKKINDLGLWPKNLPQFEGEDACRS</sequence>
<protein>
    <recommendedName>
        <fullName evidence="4">Recombinase zinc beta ribbon domain-containing protein</fullName>
    </recommendedName>
</protein>
<accession>A0ABT5MX73</accession>
<evidence type="ECO:0008006" key="4">
    <source>
        <dbReference type="Google" id="ProtNLM"/>
    </source>
</evidence>
<name>A0ABT5MX73_9BURK</name>
<gene>
    <name evidence="2" type="ORF">PSQ40_04835</name>
</gene>
<proteinExistence type="predicted"/>
<dbReference type="RefSeq" id="WP_273949205.1">
    <property type="nucleotide sequence ID" value="NZ_JAQSIP010000002.1"/>
</dbReference>
<evidence type="ECO:0000313" key="3">
    <source>
        <dbReference type="Proteomes" id="UP001528673"/>
    </source>
</evidence>
<evidence type="ECO:0000313" key="2">
    <source>
        <dbReference type="EMBL" id="MDD0837891.1"/>
    </source>
</evidence>
<dbReference type="Proteomes" id="UP001528673">
    <property type="component" value="Unassembled WGS sequence"/>
</dbReference>
<keyword evidence="3" id="KW-1185">Reference proteome</keyword>
<feature type="compositionally biased region" description="Basic residues" evidence="1">
    <location>
        <begin position="1"/>
        <end position="11"/>
    </location>
</feature>